<dbReference type="PANTHER" id="PTHR36179:SF2">
    <property type="entry name" value="LUD DOMAIN-CONTAINING PROTEIN"/>
    <property type="match status" value="1"/>
</dbReference>
<dbReference type="PIRSF" id="PIRSF020269">
    <property type="entry name" value="DUF1121"/>
    <property type="match status" value="1"/>
</dbReference>
<dbReference type="AlphaFoldDB" id="A0A9D2S9V8"/>
<reference evidence="2" key="1">
    <citation type="journal article" date="2021" name="PeerJ">
        <title>Extensive microbial diversity within the chicken gut microbiome revealed by metagenomics and culture.</title>
        <authorList>
            <person name="Gilroy R."/>
            <person name="Ravi A."/>
            <person name="Getino M."/>
            <person name="Pursley I."/>
            <person name="Horton D.L."/>
            <person name="Alikhan N.F."/>
            <person name="Baker D."/>
            <person name="Gharbi K."/>
            <person name="Hall N."/>
            <person name="Watson M."/>
            <person name="Adriaenssens E.M."/>
            <person name="Foster-Nyarko E."/>
            <person name="Jarju S."/>
            <person name="Secka A."/>
            <person name="Antonio M."/>
            <person name="Oren A."/>
            <person name="Chaudhuri R.R."/>
            <person name="La Ragione R."/>
            <person name="Hildebrand F."/>
            <person name="Pallen M.J."/>
        </authorList>
    </citation>
    <scope>NUCLEOTIDE SEQUENCE</scope>
    <source>
        <strain evidence="2">CHK188-16595</strain>
    </source>
</reference>
<name>A0A9D2S9V8_9FIRM</name>
<sequence>MDRIIEKTMKNLEKNNISAFYAESREEVAGIIKSLVPAGSTVSNGGSETLAQTGVMDLLSGGDYVFYDRRGLEGEELRACYVRAFGCDAYFCSSNAITENGELYNVDGNSNRVACIVYGPKQVIMVAGKNKIVPDLASAVNRVKQQAAPSNTVRLHKNTPCAATGQCISLGGSSPELCAGCRTPERICCNFVISAYQRHKGRIKVILVNEDLGY</sequence>
<proteinExistence type="predicted"/>
<dbReference type="Gene3D" id="3.40.50.10420">
    <property type="entry name" value="NagB/RpiA/CoA transferase-like"/>
    <property type="match status" value="1"/>
</dbReference>
<dbReference type="PANTHER" id="PTHR36179">
    <property type="entry name" value="LUD_DOM DOMAIN-CONTAINING PROTEIN"/>
    <property type="match status" value="1"/>
</dbReference>
<dbReference type="InterPro" id="IPR003741">
    <property type="entry name" value="LUD_dom"/>
</dbReference>
<feature type="domain" description="LUD" evidence="1">
    <location>
        <begin position="5"/>
        <end position="208"/>
    </location>
</feature>
<gene>
    <name evidence="2" type="ORF">IAA37_04230</name>
</gene>
<evidence type="ECO:0000259" key="1">
    <source>
        <dbReference type="Pfam" id="PF02589"/>
    </source>
</evidence>
<dbReference type="EMBL" id="DWXN01000010">
    <property type="protein sequence ID" value="HJB74865.1"/>
    <property type="molecule type" value="Genomic_DNA"/>
</dbReference>
<dbReference type="Pfam" id="PF02589">
    <property type="entry name" value="LUD_dom"/>
    <property type="match status" value="1"/>
</dbReference>
<dbReference type="InterPro" id="IPR024185">
    <property type="entry name" value="FTHF_cligase-like_sf"/>
</dbReference>
<evidence type="ECO:0000313" key="3">
    <source>
        <dbReference type="Proteomes" id="UP000823877"/>
    </source>
</evidence>
<accession>A0A9D2S9V8</accession>
<evidence type="ECO:0000313" key="2">
    <source>
        <dbReference type="EMBL" id="HJB74865.1"/>
    </source>
</evidence>
<dbReference type="InterPro" id="IPR009501">
    <property type="entry name" value="UCP020269"/>
</dbReference>
<dbReference type="Proteomes" id="UP000823877">
    <property type="component" value="Unassembled WGS sequence"/>
</dbReference>
<organism evidence="2 3">
    <name type="scientific">Candidatus Eubacterium faecale</name>
    <dbReference type="NCBI Taxonomy" id="2838568"/>
    <lineage>
        <taxon>Bacteria</taxon>
        <taxon>Bacillati</taxon>
        <taxon>Bacillota</taxon>
        <taxon>Clostridia</taxon>
        <taxon>Eubacteriales</taxon>
        <taxon>Eubacteriaceae</taxon>
        <taxon>Eubacterium</taxon>
    </lineage>
</organism>
<dbReference type="SUPFAM" id="SSF100950">
    <property type="entry name" value="NagB/RpiA/CoA transferase-like"/>
    <property type="match status" value="1"/>
</dbReference>
<reference evidence="2" key="2">
    <citation type="submission" date="2021-04" db="EMBL/GenBank/DDBJ databases">
        <authorList>
            <person name="Gilroy R."/>
        </authorList>
    </citation>
    <scope>NUCLEOTIDE SEQUENCE</scope>
    <source>
        <strain evidence="2">CHK188-16595</strain>
    </source>
</reference>
<dbReference type="InterPro" id="IPR037171">
    <property type="entry name" value="NagB/RpiA_transferase-like"/>
</dbReference>
<protein>
    <submittedName>
        <fullName evidence="2">Lactate utilization protein</fullName>
    </submittedName>
</protein>
<comment type="caution">
    <text evidence="2">The sequence shown here is derived from an EMBL/GenBank/DDBJ whole genome shotgun (WGS) entry which is preliminary data.</text>
</comment>